<evidence type="ECO:0000256" key="10">
    <source>
        <dbReference type="ARBA" id="ARBA00023136"/>
    </source>
</evidence>
<evidence type="ECO:0000256" key="12">
    <source>
        <dbReference type="PROSITE-ProRule" id="PRU01193"/>
    </source>
</evidence>
<dbReference type="SUPFAM" id="SSF54631">
    <property type="entry name" value="CBS-domain pair"/>
    <property type="match status" value="1"/>
</dbReference>
<keyword evidence="15" id="KW-0732">Signal</keyword>
<dbReference type="PROSITE" id="PS51846">
    <property type="entry name" value="CNNM"/>
    <property type="match status" value="1"/>
</dbReference>
<evidence type="ECO:0000256" key="5">
    <source>
        <dbReference type="ARBA" id="ARBA00022692"/>
    </source>
</evidence>
<dbReference type="InterPro" id="IPR018490">
    <property type="entry name" value="cNMP-bd_dom_sf"/>
</dbReference>
<evidence type="ECO:0000259" key="16">
    <source>
        <dbReference type="PROSITE" id="PS51371"/>
    </source>
</evidence>
<keyword evidence="3" id="KW-0813">Transport</keyword>
<dbReference type="Proteomes" id="UP000749559">
    <property type="component" value="Unassembled WGS sequence"/>
</dbReference>
<dbReference type="FunFam" id="3.10.580.10:FF:000001">
    <property type="entry name" value="Putative metal transporter CNNM3 isoform 2"/>
    <property type="match status" value="1"/>
</dbReference>
<evidence type="ECO:0000256" key="8">
    <source>
        <dbReference type="ARBA" id="ARBA00023065"/>
    </source>
</evidence>
<keyword evidence="8" id="KW-0406">Ion transport</keyword>
<accession>A0A8S4NML6</accession>
<dbReference type="PROSITE" id="PS51371">
    <property type="entry name" value="CBS"/>
    <property type="match status" value="2"/>
</dbReference>
<evidence type="ECO:0000256" key="15">
    <source>
        <dbReference type="SAM" id="SignalP"/>
    </source>
</evidence>
<dbReference type="InterPro" id="IPR045095">
    <property type="entry name" value="ACDP"/>
</dbReference>
<sequence length="806" mass="90337">MANGYFQISSACLIFLVVSVQRVVGSKVLAASVEGIRLEDESGIVKDGVPFVVAGTNTKVRLFGSDFSSKTELSFTTKLANRSDDCDDLRSTDVYHVVENEIYDTSAIFDINIPLVYDGAEYFLICVKEVLQTKTNETVSRWIHQGDKPWLRLSSFPAPKKTTLLPLPVQILMVGVLLCLSGLCSGLNLGLMAIDCTELKIIQNVGSEQEKKYAKAISPVRQRGNFLLCTILLGNVLVNNTLTILMDDLTGSGFIAVIIATMGIVIFGEIIPQAVCSRHGLAIGAKTIWVTYIFMILTFPISFPISKLLDCLLGEEIGTVYNRTRLRELLTVTQEYNDLQKDELNIITGALELSKKTVKDVMTRIEDVYSLQISAVLDFDTMSNIMKKGYTRIPVFDDDRRNIVQILNIKDLAFVDPDDNTPLRSVCKFYNHPVNFCFEDQKLDAMLEEFKKGKSHIAFVQRVNNEGEGDPFYETIGIVTLEDVIEEIIQSEIVDETDTVMDNIKKAPRQNMFQNKDFSVFNQPDSLDAARVNISPQLALATVQFLTTVIEPFKVELISETVTTRLIKQNVIFNLKINSPEVEDNQEKKFLYNRGQSCDYFILILQGRVEVMIGNDNMVFEGGPFTYYGCQALQGTIDVPLRLNALPANLNQTNNIHGSTDSLYRPKQSYIPDFTVKATSDLQYLKVKRSHYIAARRATLMERTPKTPEVQITDEDQFAKEWQRATSLDPDKPTINNIDKLAMPANSVSMNDIDLVTKEKHENGKPNDVKRGRGNASESAEDDKADAPLLSRRTSEPSLNKKDSEC</sequence>
<keyword evidence="10 12" id="KW-0472">Membrane</keyword>
<dbReference type="InterPro" id="IPR000644">
    <property type="entry name" value="CBS_dom"/>
</dbReference>
<feature type="domain" description="CNNM transmembrane" evidence="17">
    <location>
        <begin position="163"/>
        <end position="343"/>
    </location>
</feature>
<dbReference type="OrthoDB" id="5353557at2759"/>
<feature type="domain" description="CBS" evidence="16">
    <location>
        <begin position="362"/>
        <end position="423"/>
    </location>
</feature>
<dbReference type="InterPro" id="IPR002550">
    <property type="entry name" value="CNNM"/>
</dbReference>
<name>A0A8S4NML6_OWEFU</name>
<dbReference type="GO" id="GO:0006811">
    <property type="term" value="P:monoatomic ion transport"/>
    <property type="evidence" value="ECO:0007669"/>
    <property type="project" value="UniProtKB-KW"/>
</dbReference>
<dbReference type="Gene3D" id="3.10.580.10">
    <property type="entry name" value="CBS-domain"/>
    <property type="match status" value="1"/>
</dbReference>
<evidence type="ECO:0000256" key="14">
    <source>
        <dbReference type="SAM" id="Phobius"/>
    </source>
</evidence>
<dbReference type="SUPFAM" id="SSF51206">
    <property type="entry name" value="cAMP-binding domain-like"/>
    <property type="match status" value="1"/>
</dbReference>
<dbReference type="CDD" id="cd04590">
    <property type="entry name" value="CBS_pair_CorC_HlyC_assoc"/>
    <property type="match status" value="1"/>
</dbReference>
<feature type="region of interest" description="Disordered" evidence="13">
    <location>
        <begin position="758"/>
        <end position="806"/>
    </location>
</feature>
<evidence type="ECO:0000313" key="19">
    <source>
        <dbReference type="Proteomes" id="UP000749559"/>
    </source>
</evidence>
<evidence type="ECO:0000256" key="2">
    <source>
        <dbReference type="ARBA" id="ARBA00010484"/>
    </source>
</evidence>
<dbReference type="InterPro" id="IPR046342">
    <property type="entry name" value="CBS_dom_sf"/>
</dbReference>
<comment type="caution">
    <text evidence="18">The sequence shown here is derived from an EMBL/GenBank/DDBJ whole genome shotgun (WGS) entry which is preliminary data.</text>
</comment>
<proteinExistence type="inferred from homology"/>
<evidence type="ECO:0000256" key="4">
    <source>
        <dbReference type="ARBA" id="ARBA00022475"/>
    </source>
</evidence>
<comment type="subcellular location">
    <subcellularLocation>
        <location evidence="1">Cell membrane</location>
        <topology evidence="1">Multi-pass membrane protein</topology>
    </subcellularLocation>
</comment>
<keyword evidence="6" id="KW-0677">Repeat</keyword>
<gene>
    <name evidence="18" type="ORF">OFUS_LOCUS9468</name>
</gene>
<reference evidence="18" key="1">
    <citation type="submission" date="2022-03" db="EMBL/GenBank/DDBJ databases">
        <authorList>
            <person name="Martin C."/>
        </authorList>
    </citation>
    <scope>NUCLEOTIDE SEQUENCE</scope>
</reference>
<protein>
    <submittedName>
        <fullName evidence="18">Uncharacterized protein</fullName>
    </submittedName>
</protein>
<feature type="chain" id="PRO_5035925631" evidence="15">
    <location>
        <begin position="26"/>
        <end position="806"/>
    </location>
</feature>
<keyword evidence="9 11" id="KW-0129">CBS domain</keyword>
<keyword evidence="5 12" id="KW-0812">Transmembrane</keyword>
<dbReference type="AlphaFoldDB" id="A0A8S4NML6"/>
<dbReference type="EMBL" id="CAIIXF020000005">
    <property type="protein sequence ID" value="CAH1783100.1"/>
    <property type="molecule type" value="Genomic_DNA"/>
</dbReference>
<feature type="transmembrane region" description="Helical" evidence="14">
    <location>
        <begin position="283"/>
        <end position="303"/>
    </location>
</feature>
<evidence type="ECO:0000256" key="13">
    <source>
        <dbReference type="SAM" id="MobiDB-lite"/>
    </source>
</evidence>
<evidence type="ECO:0000256" key="3">
    <source>
        <dbReference type="ARBA" id="ARBA00022448"/>
    </source>
</evidence>
<dbReference type="PANTHER" id="PTHR12064">
    <property type="entry name" value="METAL TRANSPORTER CNNM"/>
    <property type="match status" value="1"/>
</dbReference>
<dbReference type="GO" id="GO:0010960">
    <property type="term" value="P:magnesium ion homeostasis"/>
    <property type="evidence" value="ECO:0007669"/>
    <property type="project" value="InterPro"/>
</dbReference>
<dbReference type="GO" id="GO:0005886">
    <property type="term" value="C:plasma membrane"/>
    <property type="evidence" value="ECO:0007669"/>
    <property type="project" value="UniProtKB-SubCell"/>
</dbReference>
<dbReference type="PANTHER" id="PTHR12064:SF94">
    <property type="entry name" value="UNEXTENDED PROTEIN"/>
    <property type="match status" value="1"/>
</dbReference>
<feature type="signal peptide" evidence="15">
    <location>
        <begin position="1"/>
        <end position="25"/>
    </location>
</feature>
<keyword evidence="19" id="KW-1185">Reference proteome</keyword>
<feature type="domain" description="CBS" evidence="16">
    <location>
        <begin position="430"/>
        <end position="496"/>
    </location>
</feature>
<evidence type="ECO:0000256" key="9">
    <source>
        <dbReference type="ARBA" id="ARBA00023122"/>
    </source>
</evidence>
<evidence type="ECO:0000256" key="1">
    <source>
        <dbReference type="ARBA" id="ARBA00004651"/>
    </source>
</evidence>
<dbReference type="Pfam" id="PF25562">
    <property type="entry name" value="CNBH_CNNM2_C"/>
    <property type="match status" value="1"/>
</dbReference>
<feature type="compositionally biased region" description="Basic and acidic residues" evidence="13">
    <location>
        <begin position="793"/>
        <end position="806"/>
    </location>
</feature>
<dbReference type="InterPro" id="IPR044751">
    <property type="entry name" value="Ion_transp-like_CBS"/>
</dbReference>
<evidence type="ECO:0000259" key="17">
    <source>
        <dbReference type="PROSITE" id="PS51846"/>
    </source>
</evidence>
<keyword evidence="4" id="KW-1003">Cell membrane</keyword>
<feature type="transmembrane region" description="Helical" evidence="14">
    <location>
        <begin position="225"/>
        <end position="246"/>
    </location>
</feature>
<evidence type="ECO:0000256" key="7">
    <source>
        <dbReference type="ARBA" id="ARBA00022989"/>
    </source>
</evidence>
<feature type="compositionally biased region" description="Basic and acidic residues" evidence="13">
    <location>
        <begin position="758"/>
        <end position="771"/>
    </location>
</feature>
<keyword evidence="7 12" id="KW-1133">Transmembrane helix</keyword>
<comment type="similarity">
    <text evidence="2">Belongs to the ACDP family.</text>
</comment>
<evidence type="ECO:0000313" key="18">
    <source>
        <dbReference type="EMBL" id="CAH1783100.1"/>
    </source>
</evidence>
<feature type="transmembrane region" description="Helical" evidence="14">
    <location>
        <begin position="171"/>
        <end position="194"/>
    </location>
</feature>
<organism evidence="18 19">
    <name type="scientific">Owenia fusiformis</name>
    <name type="common">Polychaete worm</name>
    <dbReference type="NCBI Taxonomy" id="6347"/>
    <lineage>
        <taxon>Eukaryota</taxon>
        <taxon>Metazoa</taxon>
        <taxon>Spiralia</taxon>
        <taxon>Lophotrochozoa</taxon>
        <taxon>Annelida</taxon>
        <taxon>Polychaeta</taxon>
        <taxon>Sedentaria</taxon>
        <taxon>Canalipalpata</taxon>
        <taxon>Sabellida</taxon>
        <taxon>Oweniida</taxon>
        <taxon>Oweniidae</taxon>
        <taxon>Owenia</taxon>
    </lineage>
</organism>
<evidence type="ECO:0000256" key="6">
    <source>
        <dbReference type="ARBA" id="ARBA00022737"/>
    </source>
</evidence>
<dbReference type="GO" id="GO:0022857">
    <property type="term" value="F:transmembrane transporter activity"/>
    <property type="evidence" value="ECO:0007669"/>
    <property type="project" value="TreeGrafter"/>
</dbReference>
<evidence type="ECO:0000256" key="11">
    <source>
        <dbReference type="PROSITE-ProRule" id="PRU00703"/>
    </source>
</evidence>
<feature type="transmembrane region" description="Helical" evidence="14">
    <location>
        <begin position="252"/>
        <end position="271"/>
    </location>
</feature>
<dbReference type="Pfam" id="PF01595">
    <property type="entry name" value="CNNM"/>
    <property type="match status" value="1"/>
</dbReference>